<dbReference type="SUPFAM" id="SSF81383">
    <property type="entry name" value="F-box domain"/>
    <property type="match status" value="1"/>
</dbReference>
<accession>A0A086TIG1</accession>
<name>A0A086TIG1_9FUNG</name>
<sequence length="169" mass="19747">MTLSKLDLENLHKSKLVSKRFLKLANDDQLWRVLILQAEIPANILRDARGVSGINPSWQALYRSSTLIMRENERMVHKAFSQMKTKIDQVRGALERQTRVLEETHQRLESLALRLTQMEEQGRLRDLERLRAREREEARKEDERWIREWEACQAQKLVHCSGGDGGGCV</sequence>
<protein>
    <recommendedName>
        <fullName evidence="2">F-box domain-containing protein</fullName>
    </recommendedName>
</protein>
<dbReference type="OrthoDB" id="3219396at2759"/>
<reference evidence="3 4" key="1">
    <citation type="submission" date="2011-02" db="EMBL/GenBank/DDBJ databases">
        <title>The Genome Sequence of Mortierella verticillata NRRL 6337.</title>
        <authorList>
            <consortium name="The Broad Institute Genome Sequencing Platform"/>
            <person name="Russ C."/>
            <person name="Cuomo C."/>
            <person name="Burger G."/>
            <person name="Gray M.W."/>
            <person name="Holland P.W.H."/>
            <person name="King N."/>
            <person name="Lang F.B.F."/>
            <person name="Roger A.J."/>
            <person name="Ruiz-Trillo I."/>
            <person name="Young S.K."/>
            <person name="Zeng Q."/>
            <person name="Gargeya S."/>
            <person name="Alvarado L."/>
            <person name="Berlin A."/>
            <person name="Chapman S.B."/>
            <person name="Chen Z."/>
            <person name="Freedman E."/>
            <person name="Gellesch M."/>
            <person name="Goldberg J."/>
            <person name="Griggs A."/>
            <person name="Gujja S."/>
            <person name="Heilman E."/>
            <person name="Heiman D."/>
            <person name="Howarth C."/>
            <person name="Mehta T."/>
            <person name="Neiman D."/>
            <person name="Pearson M."/>
            <person name="Roberts A."/>
            <person name="Saif S."/>
            <person name="Shea T."/>
            <person name="Shenoy N."/>
            <person name="Sisk P."/>
            <person name="Stolte C."/>
            <person name="Sykes S."/>
            <person name="White J."/>
            <person name="Yandava C."/>
            <person name="Haas B."/>
            <person name="Nusbaum C."/>
            <person name="Birren B."/>
        </authorList>
    </citation>
    <scope>NUCLEOTIDE SEQUENCE [LARGE SCALE GENOMIC DNA]</scope>
    <source>
        <strain evidence="3 4">NRRL 6337</strain>
    </source>
</reference>
<gene>
    <name evidence="3" type="ORF">MVEG_12423</name>
</gene>
<keyword evidence="1" id="KW-0175">Coiled coil</keyword>
<keyword evidence="4" id="KW-1185">Reference proteome</keyword>
<feature type="coiled-coil region" evidence="1">
    <location>
        <begin position="94"/>
        <end position="144"/>
    </location>
</feature>
<evidence type="ECO:0000259" key="2">
    <source>
        <dbReference type="PROSITE" id="PS50181"/>
    </source>
</evidence>
<dbReference type="PROSITE" id="PS50181">
    <property type="entry name" value="FBOX"/>
    <property type="match status" value="1"/>
</dbReference>
<organism evidence="3 4">
    <name type="scientific">Podila verticillata NRRL 6337</name>
    <dbReference type="NCBI Taxonomy" id="1069443"/>
    <lineage>
        <taxon>Eukaryota</taxon>
        <taxon>Fungi</taxon>
        <taxon>Fungi incertae sedis</taxon>
        <taxon>Mucoromycota</taxon>
        <taxon>Mortierellomycotina</taxon>
        <taxon>Mortierellomycetes</taxon>
        <taxon>Mortierellales</taxon>
        <taxon>Mortierellaceae</taxon>
        <taxon>Podila</taxon>
    </lineage>
</organism>
<dbReference type="Gene3D" id="1.20.1280.50">
    <property type="match status" value="1"/>
</dbReference>
<feature type="domain" description="F-box" evidence="2">
    <location>
        <begin position="1"/>
        <end position="34"/>
    </location>
</feature>
<evidence type="ECO:0000256" key="1">
    <source>
        <dbReference type="SAM" id="Coils"/>
    </source>
</evidence>
<dbReference type="AlphaFoldDB" id="A0A086TIG1"/>
<evidence type="ECO:0000313" key="4">
    <source>
        <dbReference type="Proteomes" id="UP000243308"/>
    </source>
</evidence>
<dbReference type="InterPro" id="IPR001810">
    <property type="entry name" value="F-box_dom"/>
</dbReference>
<proteinExistence type="predicted"/>
<dbReference type="EMBL" id="KN042452">
    <property type="protein sequence ID" value="KFH61738.1"/>
    <property type="molecule type" value="Genomic_DNA"/>
</dbReference>
<evidence type="ECO:0000313" key="3">
    <source>
        <dbReference type="EMBL" id="KFH61738.1"/>
    </source>
</evidence>
<dbReference type="Proteomes" id="UP000243308">
    <property type="component" value="Unassembled WGS sequence"/>
</dbReference>
<dbReference type="InterPro" id="IPR036047">
    <property type="entry name" value="F-box-like_dom_sf"/>
</dbReference>